<dbReference type="EMBL" id="UYRR01038008">
    <property type="protein sequence ID" value="VDK72286.1"/>
    <property type="molecule type" value="Genomic_DNA"/>
</dbReference>
<sequence length="74" mass="8289">MIDFDTPIDELTNVHTSQSPSSNVHHQNQPQQLLLSEMNPDNPLTSESLSSHDSEDSNGFIRVDEPFIDPLLSE</sequence>
<evidence type="ECO:0000313" key="3">
    <source>
        <dbReference type="Proteomes" id="UP000267096"/>
    </source>
</evidence>
<evidence type="ECO:0000313" key="4">
    <source>
        <dbReference type="WBParaSite" id="ASIM_0002042801-mRNA-1"/>
    </source>
</evidence>
<feature type="region of interest" description="Disordered" evidence="1">
    <location>
        <begin position="1"/>
        <end position="74"/>
    </location>
</feature>
<protein>
    <submittedName>
        <fullName evidence="2 4">Uncharacterized protein</fullName>
    </submittedName>
</protein>
<evidence type="ECO:0000256" key="1">
    <source>
        <dbReference type="SAM" id="MobiDB-lite"/>
    </source>
</evidence>
<proteinExistence type="predicted"/>
<accession>A0A0M3KHG3</accession>
<reference evidence="4" key="1">
    <citation type="submission" date="2017-02" db="UniProtKB">
        <authorList>
            <consortium name="WormBaseParasite"/>
        </authorList>
    </citation>
    <scope>IDENTIFICATION</scope>
</reference>
<evidence type="ECO:0000313" key="2">
    <source>
        <dbReference type="EMBL" id="VDK72286.1"/>
    </source>
</evidence>
<gene>
    <name evidence="2" type="ORF">ASIM_LOCUS19810</name>
</gene>
<feature type="compositionally biased region" description="Polar residues" evidence="1">
    <location>
        <begin position="13"/>
        <end position="34"/>
    </location>
</feature>
<dbReference type="AlphaFoldDB" id="A0A0M3KHG3"/>
<organism evidence="4">
    <name type="scientific">Anisakis simplex</name>
    <name type="common">Herring worm</name>
    <dbReference type="NCBI Taxonomy" id="6269"/>
    <lineage>
        <taxon>Eukaryota</taxon>
        <taxon>Metazoa</taxon>
        <taxon>Ecdysozoa</taxon>
        <taxon>Nematoda</taxon>
        <taxon>Chromadorea</taxon>
        <taxon>Rhabditida</taxon>
        <taxon>Spirurina</taxon>
        <taxon>Ascaridomorpha</taxon>
        <taxon>Ascaridoidea</taxon>
        <taxon>Anisakidae</taxon>
        <taxon>Anisakis</taxon>
        <taxon>Anisakis simplex complex</taxon>
    </lineage>
</organism>
<name>A0A0M3KHG3_ANISI</name>
<keyword evidence="3" id="KW-1185">Reference proteome</keyword>
<dbReference type="WBParaSite" id="ASIM_0002042801-mRNA-1">
    <property type="protein sequence ID" value="ASIM_0002042801-mRNA-1"/>
    <property type="gene ID" value="ASIM_0002042801"/>
</dbReference>
<dbReference type="Proteomes" id="UP000267096">
    <property type="component" value="Unassembled WGS sequence"/>
</dbReference>
<reference evidence="2 3" key="2">
    <citation type="submission" date="2018-11" db="EMBL/GenBank/DDBJ databases">
        <authorList>
            <consortium name="Pathogen Informatics"/>
        </authorList>
    </citation>
    <scope>NUCLEOTIDE SEQUENCE [LARGE SCALE GENOMIC DNA]</scope>
</reference>